<feature type="domain" description="HTH tetR-type" evidence="3">
    <location>
        <begin position="11"/>
        <end position="70"/>
    </location>
</feature>
<gene>
    <name evidence="4" type="ORF">NITHO_3270002</name>
</gene>
<dbReference type="SUPFAM" id="SSF48498">
    <property type="entry name" value="Tetracyclin repressor-like, C-terminal domain"/>
    <property type="match status" value="1"/>
</dbReference>
<proteinExistence type="predicted"/>
<name>I4EHT2_9BACT</name>
<dbReference type="InterPro" id="IPR036271">
    <property type="entry name" value="Tet_transcr_reg_TetR-rel_C_sf"/>
</dbReference>
<keyword evidence="1 2" id="KW-0238">DNA-binding</keyword>
<dbReference type="OrthoDB" id="9809994at2"/>
<reference evidence="4 5" key="1">
    <citation type="journal article" date="2012" name="ISME J.">
        <title>Nitrification expanded: discovery, physiology and genomics of a nitrite-oxidizing bacterium from the phylum Chloroflexi.</title>
        <authorList>
            <person name="Sorokin D.Y."/>
            <person name="Lucker S."/>
            <person name="Vejmelkova D."/>
            <person name="Kostrikina N.A."/>
            <person name="Kleerebezem R."/>
            <person name="Rijpstra W.I."/>
            <person name="Damste J.S."/>
            <person name="Le Paslier D."/>
            <person name="Muyzer G."/>
            <person name="Wagner M."/>
            <person name="van Loosdrecht M.C."/>
            <person name="Daims H."/>
        </authorList>
    </citation>
    <scope>NUCLEOTIDE SEQUENCE [LARGE SCALE GENOMIC DNA]</scope>
    <source>
        <strain evidence="5">none</strain>
    </source>
</reference>
<dbReference type="PRINTS" id="PR00455">
    <property type="entry name" value="HTHTETR"/>
</dbReference>
<evidence type="ECO:0000259" key="3">
    <source>
        <dbReference type="PROSITE" id="PS50977"/>
    </source>
</evidence>
<dbReference type="SUPFAM" id="SSF46689">
    <property type="entry name" value="Homeodomain-like"/>
    <property type="match status" value="1"/>
</dbReference>
<dbReference type="GO" id="GO:0000976">
    <property type="term" value="F:transcription cis-regulatory region binding"/>
    <property type="evidence" value="ECO:0007669"/>
    <property type="project" value="TreeGrafter"/>
</dbReference>
<accession>I4EHT2</accession>
<dbReference type="Gene3D" id="1.10.357.10">
    <property type="entry name" value="Tetracycline Repressor, domain 2"/>
    <property type="match status" value="1"/>
</dbReference>
<dbReference type="RefSeq" id="WP_008478275.1">
    <property type="nucleotide sequence ID" value="NZ_CAGS01000254.1"/>
</dbReference>
<evidence type="ECO:0000313" key="4">
    <source>
        <dbReference type="EMBL" id="CCF84244.1"/>
    </source>
</evidence>
<evidence type="ECO:0000256" key="1">
    <source>
        <dbReference type="ARBA" id="ARBA00023125"/>
    </source>
</evidence>
<dbReference type="Proteomes" id="UP000004221">
    <property type="component" value="Unassembled WGS sequence"/>
</dbReference>
<dbReference type="InterPro" id="IPR009057">
    <property type="entry name" value="Homeodomain-like_sf"/>
</dbReference>
<dbReference type="PANTHER" id="PTHR30055:SF226">
    <property type="entry name" value="HTH-TYPE TRANSCRIPTIONAL REGULATOR PKSA"/>
    <property type="match status" value="1"/>
</dbReference>
<dbReference type="PANTHER" id="PTHR30055">
    <property type="entry name" value="HTH-TYPE TRANSCRIPTIONAL REGULATOR RUTR"/>
    <property type="match status" value="1"/>
</dbReference>
<dbReference type="InterPro" id="IPR001647">
    <property type="entry name" value="HTH_TetR"/>
</dbReference>
<dbReference type="AlphaFoldDB" id="I4EHT2"/>
<evidence type="ECO:0000313" key="5">
    <source>
        <dbReference type="Proteomes" id="UP000004221"/>
    </source>
</evidence>
<comment type="caution">
    <text evidence="4">The sequence shown here is derived from an EMBL/GenBank/DDBJ whole genome shotgun (WGS) entry which is preliminary data.</text>
</comment>
<feature type="DNA-binding region" description="H-T-H motif" evidence="2">
    <location>
        <begin position="33"/>
        <end position="52"/>
    </location>
</feature>
<keyword evidence="5" id="KW-1185">Reference proteome</keyword>
<dbReference type="InterPro" id="IPR050109">
    <property type="entry name" value="HTH-type_TetR-like_transc_reg"/>
</dbReference>
<organism evidence="4 5">
    <name type="scientific">Nitrolancea hollandica Lb</name>
    <dbReference type="NCBI Taxonomy" id="1129897"/>
    <lineage>
        <taxon>Bacteria</taxon>
        <taxon>Pseudomonadati</taxon>
        <taxon>Thermomicrobiota</taxon>
        <taxon>Thermomicrobia</taxon>
        <taxon>Sphaerobacterales</taxon>
        <taxon>Sphaerobacterineae</taxon>
        <taxon>Sphaerobacteraceae</taxon>
        <taxon>Nitrolancea</taxon>
    </lineage>
</organism>
<dbReference type="EMBL" id="CAGS01000254">
    <property type="protein sequence ID" value="CCF84244.1"/>
    <property type="molecule type" value="Genomic_DNA"/>
</dbReference>
<dbReference type="GO" id="GO:0003700">
    <property type="term" value="F:DNA-binding transcription factor activity"/>
    <property type="evidence" value="ECO:0007669"/>
    <property type="project" value="TreeGrafter"/>
</dbReference>
<protein>
    <recommendedName>
        <fullName evidence="3">HTH tetR-type domain-containing protein</fullName>
    </recommendedName>
</protein>
<dbReference type="Pfam" id="PF00440">
    <property type="entry name" value="TetR_N"/>
    <property type="match status" value="1"/>
</dbReference>
<evidence type="ECO:0000256" key="2">
    <source>
        <dbReference type="PROSITE-ProRule" id="PRU00335"/>
    </source>
</evidence>
<dbReference type="PROSITE" id="PS50977">
    <property type="entry name" value="HTH_TETR_2"/>
    <property type="match status" value="1"/>
</dbReference>
<sequence length="197" mass="21079">MVQPAERADARANRERLLAAAAEVFAERGLSAEMKEIAERAGVGIGTIYRNFPSKGDLIAAIIGDAVGGFERALEDALALEDPEMAVRVFVRGGIGVVERYGGLMSVMLDGHAQAVRQAAFKRYGQAASERIAKMIAGGIHTGRFRADLDPQIAAAMLMSIFTPWSLAALRRSHTPEQIADAFVDLFLHGAMTQPGA</sequence>